<feature type="compositionally biased region" description="Basic and acidic residues" evidence="1">
    <location>
        <begin position="42"/>
        <end position="57"/>
    </location>
</feature>
<feature type="region of interest" description="Disordered" evidence="1">
    <location>
        <begin position="1"/>
        <end position="71"/>
    </location>
</feature>
<accession>Q6EU42</accession>
<organism evidence="2 3">
    <name type="scientific">Oryza sativa subsp. japonica</name>
    <name type="common">Rice</name>
    <dbReference type="NCBI Taxonomy" id="39947"/>
    <lineage>
        <taxon>Eukaryota</taxon>
        <taxon>Viridiplantae</taxon>
        <taxon>Streptophyta</taxon>
        <taxon>Embryophyta</taxon>
        <taxon>Tracheophyta</taxon>
        <taxon>Spermatophyta</taxon>
        <taxon>Magnoliopsida</taxon>
        <taxon>Liliopsida</taxon>
        <taxon>Poales</taxon>
        <taxon>Poaceae</taxon>
        <taxon>BOP clade</taxon>
        <taxon>Oryzoideae</taxon>
        <taxon>Oryzeae</taxon>
        <taxon>Oryzinae</taxon>
        <taxon>Oryza</taxon>
        <taxon>Oryza sativa</taxon>
    </lineage>
</organism>
<evidence type="ECO:0000313" key="3">
    <source>
        <dbReference type="Proteomes" id="UP000000763"/>
    </source>
</evidence>
<reference evidence="3" key="2">
    <citation type="journal article" date="2008" name="Nucleic Acids Res.">
        <title>The rice annotation project database (RAP-DB): 2008 update.</title>
        <authorList>
            <consortium name="The rice annotation project (RAP)"/>
        </authorList>
    </citation>
    <scope>GENOME REANNOTATION</scope>
    <source>
        <strain evidence="3">cv. Nipponbare</strain>
    </source>
</reference>
<name>Q6EU42_ORYSJ</name>
<sequence length="135" mass="15278">MKIRSKRNSRWKSFRKYSKDRLKSESAETRIGRVRVGQGSEEEPRPLRSYDEKEEPAAHSACPLARSSSASVAGRCRPHLTAATLLHHLRLRLRANVHAVRAVLADHPSPRRPRRPPAPTARGPVLAVRAVRKRE</sequence>
<dbReference type="EMBL" id="AP004178">
    <property type="protein sequence ID" value="BAD27827.1"/>
    <property type="molecule type" value="Genomic_DNA"/>
</dbReference>
<feature type="region of interest" description="Disordered" evidence="1">
    <location>
        <begin position="104"/>
        <end position="135"/>
    </location>
</feature>
<feature type="compositionally biased region" description="Basic and acidic residues" evidence="1">
    <location>
        <begin position="17"/>
        <end position="31"/>
    </location>
</feature>
<feature type="compositionally biased region" description="Basic residues" evidence="1">
    <location>
        <begin position="1"/>
        <end position="16"/>
    </location>
</feature>
<proteinExistence type="predicted"/>
<evidence type="ECO:0000256" key="1">
    <source>
        <dbReference type="SAM" id="MobiDB-lite"/>
    </source>
</evidence>
<dbReference type="Proteomes" id="UP000000763">
    <property type="component" value="Chromosome 2"/>
</dbReference>
<reference evidence="3" key="1">
    <citation type="journal article" date="2005" name="Nature">
        <title>The map-based sequence of the rice genome.</title>
        <authorList>
            <consortium name="International rice genome sequencing project (IRGSP)"/>
            <person name="Matsumoto T."/>
            <person name="Wu J."/>
            <person name="Kanamori H."/>
            <person name="Katayose Y."/>
            <person name="Fujisawa M."/>
            <person name="Namiki N."/>
            <person name="Mizuno H."/>
            <person name="Yamamoto K."/>
            <person name="Antonio B.A."/>
            <person name="Baba T."/>
            <person name="Sakata K."/>
            <person name="Nagamura Y."/>
            <person name="Aoki H."/>
            <person name="Arikawa K."/>
            <person name="Arita K."/>
            <person name="Bito T."/>
            <person name="Chiden Y."/>
            <person name="Fujitsuka N."/>
            <person name="Fukunaka R."/>
            <person name="Hamada M."/>
            <person name="Harada C."/>
            <person name="Hayashi A."/>
            <person name="Hijishita S."/>
            <person name="Honda M."/>
            <person name="Hosokawa S."/>
            <person name="Ichikawa Y."/>
            <person name="Idonuma A."/>
            <person name="Iijima M."/>
            <person name="Ikeda M."/>
            <person name="Ikeno M."/>
            <person name="Ito K."/>
            <person name="Ito S."/>
            <person name="Ito T."/>
            <person name="Ito Y."/>
            <person name="Ito Y."/>
            <person name="Iwabuchi A."/>
            <person name="Kamiya K."/>
            <person name="Karasawa W."/>
            <person name="Kurita K."/>
            <person name="Katagiri S."/>
            <person name="Kikuta A."/>
            <person name="Kobayashi H."/>
            <person name="Kobayashi N."/>
            <person name="Machita K."/>
            <person name="Maehara T."/>
            <person name="Masukawa M."/>
            <person name="Mizubayashi T."/>
            <person name="Mukai Y."/>
            <person name="Nagasaki H."/>
            <person name="Nagata Y."/>
            <person name="Naito S."/>
            <person name="Nakashima M."/>
            <person name="Nakama Y."/>
            <person name="Nakamichi Y."/>
            <person name="Nakamura M."/>
            <person name="Meguro A."/>
            <person name="Negishi M."/>
            <person name="Ohta I."/>
            <person name="Ohta T."/>
            <person name="Okamoto M."/>
            <person name="Ono N."/>
            <person name="Saji S."/>
            <person name="Sakaguchi M."/>
            <person name="Sakai K."/>
            <person name="Shibata M."/>
            <person name="Shimokawa T."/>
            <person name="Song J."/>
            <person name="Takazaki Y."/>
            <person name="Terasawa K."/>
            <person name="Tsugane M."/>
            <person name="Tsuji K."/>
            <person name="Ueda S."/>
            <person name="Waki K."/>
            <person name="Yamagata H."/>
            <person name="Yamamoto M."/>
            <person name="Yamamoto S."/>
            <person name="Yamane H."/>
            <person name="Yoshiki S."/>
            <person name="Yoshihara R."/>
            <person name="Yukawa K."/>
            <person name="Zhong H."/>
            <person name="Yano M."/>
            <person name="Yuan Q."/>
            <person name="Ouyang S."/>
            <person name="Liu J."/>
            <person name="Jones K.M."/>
            <person name="Gansberger K."/>
            <person name="Moffat K."/>
            <person name="Hill J."/>
            <person name="Bera J."/>
            <person name="Fadrosh D."/>
            <person name="Jin S."/>
            <person name="Johri S."/>
            <person name="Kim M."/>
            <person name="Overton L."/>
            <person name="Reardon M."/>
            <person name="Tsitrin T."/>
            <person name="Vuong H."/>
            <person name="Weaver B."/>
            <person name="Ciecko A."/>
            <person name="Tallon L."/>
            <person name="Jackson J."/>
            <person name="Pai G."/>
            <person name="Aken S.V."/>
            <person name="Utterback T."/>
            <person name="Reidmuller S."/>
            <person name="Feldblyum T."/>
            <person name="Hsiao J."/>
            <person name="Zismann V."/>
            <person name="Iobst S."/>
            <person name="de Vazeille A.R."/>
            <person name="Buell C.R."/>
            <person name="Ying K."/>
            <person name="Li Y."/>
            <person name="Lu T."/>
            <person name="Huang Y."/>
            <person name="Zhao Q."/>
            <person name="Feng Q."/>
            <person name="Zhang L."/>
            <person name="Zhu J."/>
            <person name="Weng Q."/>
            <person name="Mu J."/>
            <person name="Lu Y."/>
            <person name="Fan D."/>
            <person name="Liu Y."/>
            <person name="Guan J."/>
            <person name="Zhang Y."/>
            <person name="Yu S."/>
            <person name="Liu X."/>
            <person name="Zhang Y."/>
            <person name="Hong G."/>
            <person name="Han B."/>
            <person name="Choisne N."/>
            <person name="Demange N."/>
            <person name="Orjeda G."/>
            <person name="Samain S."/>
            <person name="Cattolico L."/>
            <person name="Pelletier E."/>
            <person name="Couloux A."/>
            <person name="Segurens B."/>
            <person name="Wincker P."/>
            <person name="D'Hont A."/>
            <person name="Scarpelli C."/>
            <person name="Weissenbach J."/>
            <person name="Salanoubat M."/>
            <person name="Quetier F."/>
            <person name="Yu Y."/>
            <person name="Kim H.R."/>
            <person name="Rambo T."/>
            <person name="Currie J."/>
            <person name="Collura K."/>
            <person name="Luo M."/>
            <person name="Yang T."/>
            <person name="Ammiraju J.S.S."/>
            <person name="Engler F."/>
            <person name="Soderlund C."/>
            <person name="Wing R.A."/>
            <person name="Palmer L.E."/>
            <person name="de la Bastide M."/>
            <person name="Spiegel L."/>
            <person name="Nascimento L."/>
            <person name="Zutavern T."/>
            <person name="O'Shaughnessy A."/>
            <person name="Dike S."/>
            <person name="Dedhia N."/>
            <person name="Preston R."/>
            <person name="Balija V."/>
            <person name="McCombie W.R."/>
            <person name="Chow T."/>
            <person name="Chen H."/>
            <person name="Chung M."/>
            <person name="Chen C."/>
            <person name="Shaw J."/>
            <person name="Wu H."/>
            <person name="Hsiao K."/>
            <person name="Chao Y."/>
            <person name="Chu M."/>
            <person name="Cheng C."/>
            <person name="Hour A."/>
            <person name="Lee P."/>
            <person name="Lin S."/>
            <person name="Lin Y."/>
            <person name="Liou J."/>
            <person name="Liu S."/>
            <person name="Hsing Y."/>
            <person name="Raghuvanshi S."/>
            <person name="Mohanty A."/>
            <person name="Bharti A.K."/>
            <person name="Gaur A."/>
            <person name="Gupta V."/>
            <person name="Kumar D."/>
            <person name="Ravi V."/>
            <person name="Vij S."/>
            <person name="Kapur A."/>
            <person name="Khurana P."/>
            <person name="Khurana P."/>
            <person name="Khurana J.P."/>
            <person name="Tyagi A.K."/>
            <person name="Gaikwad K."/>
            <person name="Singh A."/>
            <person name="Dalal V."/>
            <person name="Srivastava S."/>
            <person name="Dixit A."/>
            <person name="Pal A.K."/>
            <person name="Ghazi I.A."/>
            <person name="Yadav M."/>
            <person name="Pandit A."/>
            <person name="Bhargava A."/>
            <person name="Sureshbabu K."/>
            <person name="Batra K."/>
            <person name="Sharma T.R."/>
            <person name="Mohapatra T."/>
            <person name="Singh N.K."/>
            <person name="Messing J."/>
            <person name="Nelson A.B."/>
            <person name="Fuks G."/>
            <person name="Kavchok S."/>
            <person name="Keizer G."/>
            <person name="Linton E."/>
            <person name="Llaca V."/>
            <person name="Song R."/>
            <person name="Tanyolac B."/>
            <person name="Young S."/>
            <person name="Ho-Il K."/>
            <person name="Hahn J.H."/>
            <person name="Sangsakoo G."/>
            <person name="Vanavichit A."/>
            <person name="de Mattos Luiz.A.T."/>
            <person name="Zimmer P.D."/>
            <person name="Malone G."/>
            <person name="Dellagostin O."/>
            <person name="de Oliveira A.C."/>
            <person name="Bevan M."/>
            <person name="Bancroft I."/>
            <person name="Minx P."/>
            <person name="Cordum H."/>
            <person name="Wilson R."/>
            <person name="Cheng Z."/>
            <person name="Jin W."/>
            <person name="Jiang J."/>
            <person name="Leong S.A."/>
            <person name="Iwama H."/>
            <person name="Gojobori T."/>
            <person name="Itoh T."/>
            <person name="Niimura Y."/>
            <person name="Fujii Y."/>
            <person name="Habara T."/>
            <person name="Sakai H."/>
            <person name="Sato Y."/>
            <person name="Wilson G."/>
            <person name="Kumar K."/>
            <person name="McCouch S."/>
            <person name="Juretic N."/>
            <person name="Hoen D."/>
            <person name="Wright S."/>
            <person name="Bruskiewich R."/>
            <person name="Bureau T."/>
            <person name="Miyao A."/>
            <person name="Hirochika H."/>
            <person name="Nishikawa T."/>
            <person name="Kadowaki K."/>
            <person name="Sugiura M."/>
            <person name="Burr B."/>
            <person name="Sasaki T."/>
        </authorList>
    </citation>
    <scope>NUCLEOTIDE SEQUENCE [LARGE SCALE GENOMIC DNA]</scope>
    <source>
        <strain evidence="3">cv. Nipponbare</strain>
    </source>
</reference>
<evidence type="ECO:0000313" key="2">
    <source>
        <dbReference type="EMBL" id="BAD27827.1"/>
    </source>
</evidence>
<protein>
    <submittedName>
        <fullName evidence="2">Uncharacterized protein</fullName>
    </submittedName>
</protein>
<gene>
    <name evidence="2" type="primary">OJ1123_G04.2</name>
</gene>
<dbReference type="AlphaFoldDB" id="Q6EU42"/>